<evidence type="ECO:0000313" key="1">
    <source>
        <dbReference type="EMBL" id="ALT68196.1"/>
    </source>
</evidence>
<dbReference type="PATRIC" id="fig|230361.4.peg.407"/>
<proteinExistence type="predicted"/>
<protein>
    <submittedName>
        <fullName evidence="1">Hmd co-occurring gene HcgC</fullName>
    </submittedName>
</protein>
<keyword evidence="2" id="KW-1185">Reference proteome</keyword>
<dbReference type="RefSeq" id="WP_058738539.1">
    <property type="nucleotide sequence ID" value="NZ_CP011266.1"/>
</dbReference>
<dbReference type="EMBL" id="CP011266">
    <property type="protein sequence ID" value="ALT68196.1"/>
    <property type="molecule type" value="Genomic_DNA"/>
</dbReference>
<dbReference type="OrthoDB" id="114526at2157"/>
<sequence>MDIDTGITQEVLTIKSEIKLIDIFNRIIEKKSQACVDYIDNLNINPNAKITVIGTYFTGIGIVKKLSEKYNNILLIDIYPHLEELLYTNIGGKLINDVKFSSNLDLIYDGDIVIDTTGFGGINVEQSSEFDVDVFLIEDPVAEDNDELLKNKNNIHDRLNVVNSKNKSIIKTKGIDTKTSGTMTLTIGVLTNVLNQISKKEGVLYSACEMGFFEEVIFKEKNIDKFIELTNKKAVKVSTINPFDLDEIILEEINKIESKMI</sequence>
<gene>
    <name evidence="1" type="primary">hcgC</name>
    <name evidence="1" type="ORF">sm9_0394</name>
</gene>
<evidence type="ECO:0000313" key="2">
    <source>
        <dbReference type="Proteomes" id="UP000067738"/>
    </source>
</evidence>
<reference evidence="1 2" key="1">
    <citation type="submission" date="2015-04" db="EMBL/GenBank/DDBJ databases">
        <title>The complete genome sequence of the rumen methanogen Methanobrevibacter millerae SM9.</title>
        <authorList>
            <person name="Leahy S.C."/>
            <person name="Kelly W.J."/>
            <person name="Pacheco D.M."/>
            <person name="Li D."/>
            <person name="Altermann E."/>
            <person name="Attwood G.T."/>
        </authorList>
    </citation>
    <scope>NUCLEOTIDE SEQUENCE [LARGE SCALE GENOMIC DNA]</scope>
    <source>
        <strain evidence="1 2">SM9</strain>
    </source>
</reference>
<dbReference type="InterPro" id="IPR009573">
    <property type="entry name" value="HcgC"/>
</dbReference>
<dbReference type="GeneID" id="26735369"/>
<name>A0A0U3CV08_9EURY</name>
<organism evidence="1 2">
    <name type="scientific">Methanobrevibacter millerae</name>
    <dbReference type="NCBI Taxonomy" id="230361"/>
    <lineage>
        <taxon>Archaea</taxon>
        <taxon>Methanobacteriati</taxon>
        <taxon>Methanobacteriota</taxon>
        <taxon>Methanomada group</taxon>
        <taxon>Methanobacteria</taxon>
        <taxon>Methanobacteriales</taxon>
        <taxon>Methanobacteriaceae</taxon>
        <taxon>Methanobrevibacter</taxon>
    </lineage>
</organism>
<dbReference type="Proteomes" id="UP000067738">
    <property type="component" value="Chromosome"/>
</dbReference>
<accession>A0A0U3CV08</accession>
<dbReference type="Pfam" id="PF06690">
    <property type="entry name" value="HcgC"/>
    <property type="match status" value="1"/>
</dbReference>
<dbReference type="AlphaFoldDB" id="A0A0U3CV08"/>
<dbReference type="KEGG" id="mmil:sm9_0394"/>